<keyword evidence="1" id="KW-0496">Mitochondrion</keyword>
<geneLocation type="mitochondrion" evidence="1"/>
<protein>
    <submittedName>
        <fullName evidence="1">Uncharacterized protein</fullName>
    </submittedName>
</protein>
<evidence type="ECO:0000313" key="1">
    <source>
        <dbReference type="EMBL" id="TKS02682.1"/>
    </source>
</evidence>
<organism evidence="1">
    <name type="scientific">Populus alba</name>
    <name type="common">White poplar</name>
    <dbReference type="NCBI Taxonomy" id="43335"/>
    <lineage>
        <taxon>Eukaryota</taxon>
        <taxon>Viridiplantae</taxon>
        <taxon>Streptophyta</taxon>
        <taxon>Embryophyta</taxon>
        <taxon>Tracheophyta</taxon>
        <taxon>Spermatophyta</taxon>
        <taxon>Magnoliopsida</taxon>
        <taxon>eudicotyledons</taxon>
        <taxon>Gunneridae</taxon>
        <taxon>Pentapetalae</taxon>
        <taxon>rosids</taxon>
        <taxon>fabids</taxon>
        <taxon>Malpighiales</taxon>
        <taxon>Salicaceae</taxon>
        <taxon>Saliceae</taxon>
        <taxon>Populus</taxon>
    </lineage>
</organism>
<accession>A0A4U5PZX8</accession>
<proteinExistence type="predicted"/>
<name>A0A4U5PZX8_POPAL</name>
<sequence>MGTYAAGETTGSGSVYGSIEMGSAYTPATDAAEPTGSKAMNFKLEGIRGEVLPPLLLLDQLHDVRVPVDKFTPRGNITLVLLVVRLLPGFSNELSKEISMGGLRSIGSPFGVKLSNSVIFQSMALGLTVWWGLLPEHIIWPPEILSIFDSDCLNQDSVPALIEPVFEPLDRAKTLKHCLNECNKAMQSEVYKGVGSTVFGGALLLACLLSNSN</sequence>
<reference evidence="1" key="1">
    <citation type="submission" date="2018-10" db="EMBL/GenBank/DDBJ databases">
        <title>Population genomic analysis revealed the cold adaptation of white poplar.</title>
        <authorList>
            <person name="Liu Y.-J."/>
        </authorList>
    </citation>
    <scope>NUCLEOTIDE SEQUENCE [LARGE SCALE GENOMIC DNA]</scope>
    <source>
        <strain evidence="1">PAL-ZL1</strain>
    </source>
</reference>
<dbReference type="AlphaFoldDB" id="A0A4U5PZX8"/>
<dbReference type="EMBL" id="RCHU01000534">
    <property type="protein sequence ID" value="TKS02682.1"/>
    <property type="molecule type" value="Genomic_DNA"/>
</dbReference>
<gene>
    <name evidence="1" type="ORF">D5086_0000160830</name>
</gene>
<comment type="caution">
    <text evidence="1">The sequence shown here is derived from an EMBL/GenBank/DDBJ whole genome shotgun (WGS) entry which is preliminary data.</text>
</comment>